<feature type="domain" description="GmrSD restriction endonucleases C-terminal" evidence="2">
    <location>
        <begin position="420"/>
        <end position="553"/>
    </location>
</feature>
<comment type="caution">
    <text evidence="3">The sequence shown here is derived from an EMBL/GenBank/DDBJ whole genome shotgun (WGS) entry which is preliminary data.</text>
</comment>
<feature type="domain" description="GmrSD restriction endonucleases N-terminal" evidence="1">
    <location>
        <begin position="13"/>
        <end position="232"/>
    </location>
</feature>
<dbReference type="PANTHER" id="PTHR35149">
    <property type="entry name" value="SLL5132 PROTEIN"/>
    <property type="match status" value="1"/>
</dbReference>
<dbReference type="InterPro" id="IPR011089">
    <property type="entry name" value="GmrSD_C"/>
</dbReference>
<evidence type="ECO:0008006" key="5">
    <source>
        <dbReference type="Google" id="ProtNLM"/>
    </source>
</evidence>
<evidence type="ECO:0000259" key="2">
    <source>
        <dbReference type="Pfam" id="PF07510"/>
    </source>
</evidence>
<sequence>MSKKISGAEFPLAKIFSSDFEYVIPSYQRPYAWAIDQAAELFDDLFDFHSSELEEGYFLGSIVLIKEESSPYAEVIDGQQRLTTLTILLSVLAATMQGSQRDTLCKYIMEPGNEFEGLEPKPRLTLRERDKAFFLKYVQGLKFDELFLLDDRGLENESQLNIKRNSLLFRNKIQTALQNDPNKIKQFVAFLLQRCFLVAVSTPSQQSAFRVFSVMNSRGLDLQPTDILKADVIGKLKTDADREAYNDRWEDMEVELGRSGFNDLFNYIRMIYAKAKAKRTLLDEFREHVLSKVPHPETLVSDILEPYAVALAVVKQCRYEAVTKAEEVNSYLKWLNRIDNSDWIPVAICFLSSKKDDPLYVAWFFQRLERLAAFMHICAYNINERIERYNKVIAELGNNHSLASPIATIELTDVERQKMTAALNSDIYEMTARRRNYLILRLDAFLSDGAASYDPTVLTIEHVLPQTVDPSSEWATTWSDESLRKSWVHKIANLVPLTMRRNAKAQNFDFGKKKTAYFSGYHGVSSYVLTTQVLHTPGWTPTVLEKRQADLLNVMKDGWRL</sequence>
<dbReference type="Proteomes" id="UP000249282">
    <property type="component" value="Unassembled WGS sequence"/>
</dbReference>
<proteinExistence type="predicted"/>
<name>A0A2W5TMQ4_ACIJO</name>
<reference evidence="3 4" key="1">
    <citation type="submission" date="2017-11" db="EMBL/GenBank/DDBJ databases">
        <title>Infants hospitalized years apart are colonized by the same room-sourced microbial strains.</title>
        <authorList>
            <person name="Brooks B."/>
            <person name="Olm M.R."/>
            <person name="Firek B.A."/>
            <person name="Baker R."/>
            <person name="Thomas B.C."/>
            <person name="Morowitz M.J."/>
            <person name="Banfield J.F."/>
        </authorList>
    </citation>
    <scope>NUCLEOTIDE SEQUENCE [LARGE SCALE GENOMIC DNA]</scope>
    <source>
        <strain evidence="3">S2_003_000_R3_20</strain>
    </source>
</reference>
<gene>
    <name evidence="3" type="ORF">DI542_05455</name>
</gene>
<dbReference type="InterPro" id="IPR004919">
    <property type="entry name" value="GmrSD_N"/>
</dbReference>
<dbReference type="Pfam" id="PF03235">
    <property type="entry name" value="GmrSD_N"/>
    <property type="match status" value="1"/>
</dbReference>
<protein>
    <recommendedName>
        <fullName evidence="5">DUF262 domain-containing protein</fullName>
    </recommendedName>
</protein>
<dbReference type="PANTHER" id="PTHR35149:SF2">
    <property type="entry name" value="DUF262 DOMAIN-CONTAINING PROTEIN"/>
    <property type="match status" value="1"/>
</dbReference>
<evidence type="ECO:0000313" key="3">
    <source>
        <dbReference type="EMBL" id="PZQ92383.1"/>
    </source>
</evidence>
<dbReference type="EMBL" id="QFQJ01000019">
    <property type="protein sequence ID" value="PZQ92383.1"/>
    <property type="molecule type" value="Genomic_DNA"/>
</dbReference>
<organism evidence="3 4">
    <name type="scientific">Acinetobacter johnsonii</name>
    <dbReference type="NCBI Taxonomy" id="40214"/>
    <lineage>
        <taxon>Bacteria</taxon>
        <taxon>Pseudomonadati</taxon>
        <taxon>Pseudomonadota</taxon>
        <taxon>Gammaproteobacteria</taxon>
        <taxon>Moraxellales</taxon>
        <taxon>Moraxellaceae</taxon>
        <taxon>Acinetobacter</taxon>
    </lineage>
</organism>
<dbReference type="Pfam" id="PF07510">
    <property type="entry name" value="GmrSD_C"/>
    <property type="match status" value="1"/>
</dbReference>
<evidence type="ECO:0000259" key="1">
    <source>
        <dbReference type="Pfam" id="PF03235"/>
    </source>
</evidence>
<accession>A0A2W5TMQ4</accession>
<dbReference type="AlphaFoldDB" id="A0A2W5TMQ4"/>
<evidence type="ECO:0000313" key="4">
    <source>
        <dbReference type="Proteomes" id="UP000249282"/>
    </source>
</evidence>